<dbReference type="AlphaFoldDB" id="A0A2P2QHD9"/>
<accession>A0A2P2QHD9</accession>
<protein>
    <submittedName>
        <fullName evidence="1">Uncharacterized protein</fullName>
    </submittedName>
</protein>
<organism evidence="1">
    <name type="scientific">Rhizophora mucronata</name>
    <name type="common">Asiatic mangrove</name>
    <dbReference type="NCBI Taxonomy" id="61149"/>
    <lineage>
        <taxon>Eukaryota</taxon>
        <taxon>Viridiplantae</taxon>
        <taxon>Streptophyta</taxon>
        <taxon>Embryophyta</taxon>
        <taxon>Tracheophyta</taxon>
        <taxon>Spermatophyta</taxon>
        <taxon>Magnoliopsida</taxon>
        <taxon>eudicotyledons</taxon>
        <taxon>Gunneridae</taxon>
        <taxon>Pentapetalae</taxon>
        <taxon>rosids</taxon>
        <taxon>fabids</taxon>
        <taxon>Malpighiales</taxon>
        <taxon>Rhizophoraceae</taxon>
        <taxon>Rhizophora</taxon>
    </lineage>
</organism>
<evidence type="ECO:0000313" key="1">
    <source>
        <dbReference type="EMBL" id="MBX66317.1"/>
    </source>
</evidence>
<sequence length="30" mass="3700">MLVLFCYFYGYEVDVVFRCLITFCRHVILH</sequence>
<proteinExistence type="predicted"/>
<reference evidence="1" key="1">
    <citation type="submission" date="2018-02" db="EMBL/GenBank/DDBJ databases">
        <title>Rhizophora mucronata_Transcriptome.</title>
        <authorList>
            <person name="Meera S.P."/>
            <person name="Sreeshan A."/>
            <person name="Augustine A."/>
        </authorList>
    </citation>
    <scope>NUCLEOTIDE SEQUENCE</scope>
    <source>
        <tissue evidence="1">Leaf</tissue>
    </source>
</reference>
<name>A0A2P2QHD9_RHIMU</name>
<dbReference type="EMBL" id="GGEC01085833">
    <property type="protein sequence ID" value="MBX66317.1"/>
    <property type="molecule type" value="Transcribed_RNA"/>
</dbReference>